<dbReference type="InterPro" id="IPR036779">
    <property type="entry name" value="LysM_dom_sf"/>
</dbReference>
<gene>
    <name evidence="4" type="primary">mltD</name>
    <name evidence="4" type="ORF">LHGZ1_0853</name>
</gene>
<dbReference type="OrthoDB" id="9815002at2"/>
<proteinExistence type="inferred from homology"/>
<evidence type="ECO:0000259" key="3">
    <source>
        <dbReference type="PROSITE" id="PS51782"/>
    </source>
</evidence>
<feature type="domain" description="LysM" evidence="3">
    <location>
        <begin position="490"/>
        <end position="533"/>
    </location>
</feature>
<dbReference type="PROSITE" id="PS00922">
    <property type="entry name" value="TRANSGLYCOSYLASE"/>
    <property type="match status" value="1"/>
</dbReference>
<dbReference type="InterPro" id="IPR000189">
    <property type="entry name" value="Transglyc_AS"/>
</dbReference>
<dbReference type="GO" id="GO:0008933">
    <property type="term" value="F:peptidoglycan lytic transglycosylase activity"/>
    <property type="evidence" value="ECO:0007669"/>
    <property type="project" value="InterPro"/>
</dbReference>
<dbReference type="PANTHER" id="PTHR33734">
    <property type="entry name" value="LYSM DOMAIN-CONTAINING GPI-ANCHORED PROTEIN 2"/>
    <property type="match status" value="1"/>
</dbReference>
<dbReference type="Proteomes" id="UP000197424">
    <property type="component" value="Chromosome"/>
</dbReference>
<sequence>MKTPVKLAFALALSGLISLPAHADFFGRTDPESSAGFAMMRQNNILLRNGDDVLQRIRDGFQFDEVNSELVRRFERTYAANPAGFERTFNRGNKYLFHIINEVERRGMPTEIALLPMVESAFVATAESPVGAAGLWQFMPATGRQYGLEQTWWYDGRRDVTAATRAALDYLENLYGLFGDWSLALAAYNWGEGNVSRAIERNRARGLPTDFENLRLPNETRQYVPKLLAVRNVLREPGRFGVQMGKLPNRPYFVAVTTSRHMDLDVAARLAGIAQEDLRQLNPGYNRPLLAYKSGRQLLVPAQQIDHFERNLAAHQESLTRWQAVVVQEDETLADLATRYNMSERELKQVNRISSIRAGQPLLVAAGSVQTTTPDDAPQVAQAATQPVRLAMASLTESPAAQFKTAATDKTATPFADIATADAPKPVAASPKTAAASGTPFADIASATTDTPSASTRQTVAEAVAPAEVSGTSAPRGIATVKPASQMPQARYVVAQGDTLYSIAQRHNMKPEELRALNSLDSNTVRTGQPLKVAAAQPAAIPPVAPSMIATVSAAQAMDDTRPAGNGIIRVSQDAGGQQYVVQTGDTAYSIARKFGVAYRDLARWNDARQLQRLQPGHKVLIVGS</sequence>
<dbReference type="Gene3D" id="3.10.350.10">
    <property type="entry name" value="LysM domain"/>
    <property type="match status" value="3"/>
</dbReference>
<reference evidence="5" key="1">
    <citation type="submission" date="2017-06" db="EMBL/GenBank/DDBJ databases">
        <title>Whole genome sequence of Laribacter hongkongensis LHGZ1.</title>
        <authorList>
            <person name="Chen D."/>
            <person name="Wu H."/>
            <person name="Chen J."/>
        </authorList>
    </citation>
    <scope>NUCLEOTIDE SEQUENCE [LARGE SCALE GENOMIC DNA]</scope>
    <source>
        <strain evidence="5">LHGZ1</strain>
    </source>
</reference>
<accession>A0A248LGT8</accession>
<dbReference type="RefSeq" id="WP_088860239.1">
    <property type="nucleotide sequence ID" value="NZ_CP022115.1"/>
</dbReference>
<dbReference type="EMBL" id="CP022115">
    <property type="protein sequence ID" value="ASJ23684.1"/>
    <property type="molecule type" value="Genomic_DNA"/>
</dbReference>
<dbReference type="SUPFAM" id="SSF53955">
    <property type="entry name" value="Lysozyme-like"/>
    <property type="match status" value="1"/>
</dbReference>
<keyword evidence="2" id="KW-0732">Signal</keyword>
<dbReference type="Pfam" id="PF01464">
    <property type="entry name" value="SLT"/>
    <property type="match status" value="1"/>
</dbReference>
<dbReference type="InterPro" id="IPR023346">
    <property type="entry name" value="Lysozyme-like_dom_sf"/>
</dbReference>
<organism evidence="4 5">
    <name type="scientific">Laribacter hongkongensis</name>
    <dbReference type="NCBI Taxonomy" id="168471"/>
    <lineage>
        <taxon>Bacteria</taxon>
        <taxon>Pseudomonadati</taxon>
        <taxon>Pseudomonadota</taxon>
        <taxon>Betaproteobacteria</taxon>
        <taxon>Neisseriales</taxon>
        <taxon>Aquaspirillaceae</taxon>
        <taxon>Laribacter</taxon>
    </lineage>
</organism>
<feature type="domain" description="LysM" evidence="3">
    <location>
        <begin position="578"/>
        <end position="622"/>
    </location>
</feature>
<dbReference type="PANTHER" id="PTHR33734:SF22">
    <property type="entry name" value="MEMBRANE-BOUND LYTIC MUREIN TRANSGLYCOSYLASE D"/>
    <property type="match status" value="1"/>
</dbReference>
<feature type="chain" id="PRO_5012987265" evidence="2">
    <location>
        <begin position="24"/>
        <end position="625"/>
    </location>
</feature>
<evidence type="ECO:0000256" key="2">
    <source>
        <dbReference type="SAM" id="SignalP"/>
    </source>
</evidence>
<dbReference type="InterPro" id="IPR018392">
    <property type="entry name" value="LysM"/>
</dbReference>
<dbReference type="InterPro" id="IPR008258">
    <property type="entry name" value="Transglycosylase_SLT_dom_1"/>
</dbReference>
<dbReference type="SMART" id="SM00257">
    <property type="entry name" value="LysM"/>
    <property type="match status" value="3"/>
</dbReference>
<comment type="similarity">
    <text evidence="1">Belongs to the transglycosylase Slt family.</text>
</comment>
<evidence type="ECO:0000256" key="1">
    <source>
        <dbReference type="ARBA" id="ARBA00007734"/>
    </source>
</evidence>
<dbReference type="Gene3D" id="1.10.530.10">
    <property type="match status" value="1"/>
</dbReference>
<dbReference type="Pfam" id="PF01476">
    <property type="entry name" value="LysM"/>
    <property type="match status" value="3"/>
</dbReference>
<evidence type="ECO:0000313" key="5">
    <source>
        <dbReference type="Proteomes" id="UP000197424"/>
    </source>
</evidence>
<feature type="signal peptide" evidence="2">
    <location>
        <begin position="1"/>
        <end position="23"/>
    </location>
</feature>
<dbReference type="CDD" id="cd00118">
    <property type="entry name" value="LysM"/>
    <property type="match status" value="3"/>
</dbReference>
<dbReference type="GO" id="GO:0016020">
    <property type="term" value="C:membrane"/>
    <property type="evidence" value="ECO:0007669"/>
    <property type="project" value="InterPro"/>
</dbReference>
<protein>
    <submittedName>
        <fullName evidence="4">MltD</fullName>
    </submittedName>
</protein>
<evidence type="ECO:0000313" key="4">
    <source>
        <dbReference type="EMBL" id="ASJ23684.1"/>
    </source>
</evidence>
<dbReference type="AlphaFoldDB" id="A0A248LGT8"/>
<dbReference type="CDD" id="cd16894">
    <property type="entry name" value="MltD-like"/>
    <property type="match status" value="1"/>
</dbReference>
<dbReference type="SUPFAM" id="SSF54106">
    <property type="entry name" value="LysM domain"/>
    <property type="match status" value="2"/>
</dbReference>
<dbReference type="GO" id="GO:0000270">
    <property type="term" value="P:peptidoglycan metabolic process"/>
    <property type="evidence" value="ECO:0007669"/>
    <property type="project" value="InterPro"/>
</dbReference>
<dbReference type="PROSITE" id="PS51782">
    <property type="entry name" value="LYSM"/>
    <property type="match status" value="2"/>
</dbReference>
<name>A0A248LGT8_9NEIS</name>